<keyword evidence="1" id="KW-0547">Nucleotide-binding</keyword>
<keyword evidence="4" id="KW-1185">Reference proteome</keyword>
<keyword evidence="2" id="KW-0067">ATP-binding</keyword>
<dbReference type="EMBL" id="JAHWQX010000002">
    <property type="protein sequence ID" value="MBW3097782.1"/>
    <property type="molecule type" value="Genomic_DNA"/>
</dbReference>
<dbReference type="PANTHER" id="PTHR43384:SF6">
    <property type="entry name" value="SEPTUM SITE-DETERMINING PROTEIN MIND HOMOLOG, CHLOROPLASTIC"/>
    <property type="match status" value="1"/>
</dbReference>
<gene>
    <name evidence="3" type="ORF">KY465_10875</name>
</gene>
<sequence length="425" mass="46090">MTNIEYAAAPEVELEGASEERSDFERIRPLPRISIHAFCETDSLAKTLERCTEDRRMAKVHARINSGGVPAAASMYASSATPNLLILESRQDTEDLMGDLAQLAEVCDPDTRVVIVGHVNDVTLYRELIRNGISEYIVAPVSMADIIGVISTIFVDPDAEPLGRSIAFLGAKGGVGSSTLAHNCAWAISELFESETILADLDLPFGTANLDFNNDPAQGMAEAVFSPDRLDEVFLDRLLAKCSEHLSMLAAPSMLDRVYDFGGDAFLPVLDVIQRNAPVCVLDVPHLWTDWTRQLLSSVDEIVITATPDLANLRNTKNLFDTLAKLRPNDTPPLFVLNQVGIAKRPEIAVDVFCEPLGVEPVAILPFEPQIFGDAANSGLMIAEANARSPIAESISQLAHIVTGRSEVKKRKKSGLSGLMGLLGR</sequence>
<evidence type="ECO:0000256" key="2">
    <source>
        <dbReference type="ARBA" id="ARBA00022840"/>
    </source>
</evidence>
<comment type="caution">
    <text evidence="3">The sequence shown here is derived from an EMBL/GenBank/DDBJ whole genome shotgun (WGS) entry which is preliminary data.</text>
</comment>
<dbReference type="InterPro" id="IPR050625">
    <property type="entry name" value="ParA/MinD_ATPase"/>
</dbReference>
<accession>A0ABS6WQV7</accession>
<evidence type="ECO:0000313" key="4">
    <source>
        <dbReference type="Proteomes" id="UP001430804"/>
    </source>
</evidence>
<protein>
    <submittedName>
        <fullName evidence="3">CpaE family protein</fullName>
    </submittedName>
</protein>
<evidence type="ECO:0000313" key="3">
    <source>
        <dbReference type="EMBL" id="MBW3097782.1"/>
    </source>
</evidence>
<organism evidence="3 4">
    <name type="scientific">Pseudohoeflea coraliihabitans</name>
    <dbReference type="NCBI Taxonomy" id="2860393"/>
    <lineage>
        <taxon>Bacteria</taxon>
        <taxon>Pseudomonadati</taxon>
        <taxon>Pseudomonadota</taxon>
        <taxon>Alphaproteobacteria</taxon>
        <taxon>Hyphomicrobiales</taxon>
        <taxon>Rhizobiaceae</taxon>
        <taxon>Pseudohoeflea</taxon>
    </lineage>
</organism>
<name>A0ABS6WQV7_9HYPH</name>
<reference evidence="3" key="1">
    <citation type="submission" date="2021-07" db="EMBL/GenBank/DDBJ databases">
        <title>Pseudohoeflea marina sp. nov. a polyhydroxyalcanoate-producing bacterium.</title>
        <authorList>
            <person name="Zheng W."/>
            <person name="Yu S."/>
            <person name="Huang Y."/>
        </authorList>
    </citation>
    <scope>NUCLEOTIDE SEQUENCE</scope>
    <source>
        <strain evidence="3">DP4N28-3</strain>
    </source>
</reference>
<proteinExistence type="predicted"/>
<dbReference type="PANTHER" id="PTHR43384">
    <property type="entry name" value="SEPTUM SITE-DETERMINING PROTEIN MIND HOMOLOG, CHLOROPLASTIC-RELATED"/>
    <property type="match status" value="1"/>
</dbReference>
<evidence type="ECO:0000256" key="1">
    <source>
        <dbReference type="ARBA" id="ARBA00022741"/>
    </source>
</evidence>
<dbReference type="RefSeq" id="WP_219201656.1">
    <property type="nucleotide sequence ID" value="NZ_JAHWQX010000002.1"/>
</dbReference>
<dbReference type="Proteomes" id="UP001430804">
    <property type="component" value="Unassembled WGS sequence"/>
</dbReference>